<organism evidence="3 4">
    <name type="scientific">Exobacillus caeni</name>
    <dbReference type="NCBI Taxonomy" id="2574798"/>
    <lineage>
        <taxon>Bacteria</taxon>
        <taxon>Bacillati</taxon>
        <taxon>Bacillota</taxon>
        <taxon>Bacilli</taxon>
        <taxon>Bacillales</taxon>
        <taxon>Guptibacillaceae</taxon>
        <taxon>Exobacillus</taxon>
    </lineage>
</organism>
<dbReference type="InterPro" id="IPR029063">
    <property type="entry name" value="SAM-dependent_MTases_sf"/>
</dbReference>
<dbReference type="EMBL" id="SWLG01000011">
    <property type="protein sequence ID" value="TLS36337.1"/>
    <property type="molecule type" value="Genomic_DNA"/>
</dbReference>
<name>A0A5R9EYT6_9BACL</name>
<reference evidence="3 4" key="1">
    <citation type="submission" date="2019-04" db="EMBL/GenBank/DDBJ databases">
        <title>Bacillus caeni sp. nov., a bacterium isolated from mangrove sediment.</title>
        <authorList>
            <person name="Huang H."/>
            <person name="Mo K."/>
            <person name="Hu Y."/>
        </authorList>
    </citation>
    <scope>NUCLEOTIDE SEQUENCE [LARGE SCALE GENOMIC DNA]</scope>
    <source>
        <strain evidence="3 4">HB172195</strain>
    </source>
</reference>
<keyword evidence="1 3" id="KW-0489">Methyltransferase</keyword>
<evidence type="ECO:0000313" key="4">
    <source>
        <dbReference type="Proteomes" id="UP000308230"/>
    </source>
</evidence>
<dbReference type="PANTHER" id="PTHR12049:SF7">
    <property type="entry name" value="PROTEIN ARGININE METHYLTRANSFERASE NDUFAF7, MITOCHONDRIAL"/>
    <property type="match status" value="1"/>
</dbReference>
<dbReference type="SUPFAM" id="SSF53335">
    <property type="entry name" value="S-adenosyl-L-methionine-dependent methyltransferases"/>
    <property type="match status" value="1"/>
</dbReference>
<dbReference type="Pfam" id="PF02636">
    <property type="entry name" value="Methyltransf_28"/>
    <property type="match status" value="1"/>
</dbReference>
<evidence type="ECO:0000256" key="2">
    <source>
        <dbReference type="ARBA" id="ARBA00022679"/>
    </source>
</evidence>
<proteinExistence type="predicted"/>
<keyword evidence="4" id="KW-1185">Reference proteome</keyword>
<dbReference type="GO" id="GO:0035243">
    <property type="term" value="F:protein-arginine omega-N symmetric methyltransferase activity"/>
    <property type="evidence" value="ECO:0007669"/>
    <property type="project" value="TreeGrafter"/>
</dbReference>
<accession>A0A5R9EYT6</accession>
<dbReference type="Gene3D" id="3.40.50.12710">
    <property type="match status" value="1"/>
</dbReference>
<dbReference type="PANTHER" id="PTHR12049">
    <property type="entry name" value="PROTEIN ARGININE METHYLTRANSFERASE NDUFAF7, MITOCHONDRIAL"/>
    <property type="match status" value="1"/>
</dbReference>
<sequence length="354" mass="40646">MKEVIKRKIKESPEQQIDYACFIELALYHRTEGYYMKPIQKIGKKGDFYTSSMVSDVFGSIMADVMADFIENEKLAPVICEIGAGDGRFASSVLQAIKQKNKLLYADLVYIIIEKSPYHKELLQKLPDEKVQLYDSFDKVLKDWPEFNGVIFSNELLDAMPVHVIENNGGKIAEVFISIDENGGLIEKTEVCENTAILEWMEKYGPRLSDGQRIEVPLVMTDWLNRVFNWLERGFVITIDYGYRKKEWEHPARMEGSLRGYYKHQLKHDPLYKPGNMDLTAHVHLEALIEIGNEAGLKTIGDIPQGDYLIKNGLWDYLQNVADSDPFSEAHKQNRAVRTLGSLNDFQVIVQQKE</sequence>
<dbReference type="AlphaFoldDB" id="A0A5R9EYT6"/>
<dbReference type="InterPro" id="IPR003788">
    <property type="entry name" value="NDUFAF7"/>
</dbReference>
<dbReference type="InterPro" id="IPR038375">
    <property type="entry name" value="NDUFAF7_sf"/>
</dbReference>
<protein>
    <submittedName>
        <fullName evidence="3">SAM-dependent methyltransferase</fullName>
    </submittedName>
</protein>
<evidence type="ECO:0000313" key="3">
    <source>
        <dbReference type="EMBL" id="TLS36337.1"/>
    </source>
</evidence>
<dbReference type="Proteomes" id="UP000308230">
    <property type="component" value="Unassembled WGS sequence"/>
</dbReference>
<evidence type="ECO:0000256" key="1">
    <source>
        <dbReference type="ARBA" id="ARBA00022603"/>
    </source>
</evidence>
<dbReference type="GO" id="GO:0032259">
    <property type="term" value="P:methylation"/>
    <property type="evidence" value="ECO:0007669"/>
    <property type="project" value="UniProtKB-KW"/>
</dbReference>
<comment type="caution">
    <text evidence="3">The sequence shown here is derived from an EMBL/GenBank/DDBJ whole genome shotgun (WGS) entry which is preliminary data.</text>
</comment>
<keyword evidence="2 3" id="KW-0808">Transferase</keyword>
<gene>
    <name evidence="3" type="ORF">FCL54_15505</name>
</gene>